<name>A0A6A7B7M6_9PLEO</name>
<gene>
    <name evidence="9" type="ORF">T440DRAFT_84502</name>
</gene>
<evidence type="ECO:0000256" key="6">
    <source>
        <dbReference type="SAM" id="Coils"/>
    </source>
</evidence>
<feature type="compositionally biased region" description="Basic and acidic residues" evidence="7">
    <location>
        <begin position="1194"/>
        <end position="1206"/>
    </location>
</feature>
<comment type="subcellular location">
    <subcellularLocation>
        <location evidence="1">Membrane</location>
        <topology evidence="1">Multi-pass membrane protein</topology>
    </subcellularLocation>
</comment>
<evidence type="ECO:0000313" key="9">
    <source>
        <dbReference type="EMBL" id="KAF2850767.1"/>
    </source>
</evidence>
<dbReference type="InterPro" id="IPR007941">
    <property type="entry name" value="DUF726"/>
</dbReference>
<evidence type="ECO:0000256" key="2">
    <source>
        <dbReference type="ARBA" id="ARBA00009824"/>
    </source>
</evidence>
<evidence type="ECO:0000256" key="4">
    <source>
        <dbReference type="ARBA" id="ARBA00022989"/>
    </source>
</evidence>
<evidence type="ECO:0000256" key="7">
    <source>
        <dbReference type="SAM" id="MobiDB-lite"/>
    </source>
</evidence>
<keyword evidence="3 8" id="KW-0812">Transmembrane</keyword>
<sequence>MSSETPAEEKKTEDTSSTTTTKPPAVPKTEAEYDDFGLPIRKRRPRTPVSETSDSEEEEFEDAVASKAASHDKGGLVNVEKGQQDVEEAPVVVSEVVLEKSEPVGDAPAPVNGHVEETKATAGQMKSEDKVTETKSSDEKPVDKENNGEKAEKKNDEENVAERKEDVPASTPQPHDTEHPKAESTAHTHRHQTSVISVNEYSHQHAVLQPKKEEEDVKEDDGEWQTMPAYARYDMYDDDNRLIAKENAEELEDMSGYANVGGAAKGYTRVIMDDDADSQTSMDDNTAYLFKEKSTALADEDEEGRDPLMQLQTTKNLLTEGQRVAYVGLVRLAMVEMEHKFSKIDRKSKPVKKVLDMQSETSKMWAQKIMVRIYGHMDINASEQIMIEQLSDHGVVPADLVPALMQNARVKNPAAEEPELSESTEGDGSARPSVSSPRPETPVDKPQSPRKSESSDSVQSPPPPPYEQHRGDDYPEVKKPSQLPTSKNLDIDLRWTVLCDLFLVLIADSVYDSRSRELFEQVGKYLSVDWLEICRFEKRVTDALEMQEQADKENWNEDDHMVSRAKRARNKRLAFMGLATVGGGLVIGLSAGLLAPLIGAGLAAGFTTIGVAGTSSFLAGAGGAAIITSTAVVTGSTVGVRAANRRTGAVKTFEYRPLHNNKRTHLIITLAGWMNGKVDDVRLPYSTVDPVMGDIYSVLWEPEMLRSMGDTINILATEALTQGLQQVLGSTILTALMAAMTLPLALTKLSYLIDNPWIVSQARADMAGLILADSLVDRNLGTRPVTLVGFSLGSRVIFSCLKELSNRGAFGLIQNVYMFGTPVVAKVDEYVKARAIVPGRFVNGYATNDWILGYLFRATSGGVMRVAGLAPVQVPTIENVNVTELVPGHMAYRAAMPKLLREVGWIVESDEFVEIEDPDPDNHELRQRELINEIEEARKELEKKAAEKEKKGGKLSWWKKKKGDKKEWEVYDENSSLPQHKTIDRDGDPAKIAENPIMFDIDAIRKEVAALAAESKEYNAEAEFEIKEIKSTLPPMKIDIATVPPPPYSNLRETKSYNDSLGTSTLDSKTATNGAHTSTSATTQGKNTFAEYDEYDEGAEHMEMTFDSSFREPVSSVSKSPIPPSTGHSGASTPWESTSIKPPWNPDLQPTWDDPTPAQRPQLKSVNTSPQPSTSNGTNGNPGYNAWADEFDDDFGKEKEIQMTFM</sequence>
<feature type="compositionally biased region" description="Basic and acidic residues" evidence="7">
    <location>
        <begin position="467"/>
        <end position="479"/>
    </location>
</feature>
<comment type="similarity">
    <text evidence="2">Belongs to the TMCO4 family.</text>
</comment>
<feature type="compositionally biased region" description="Polar residues" evidence="7">
    <location>
        <begin position="1126"/>
        <end position="1140"/>
    </location>
</feature>
<keyword evidence="5 8" id="KW-0472">Membrane</keyword>
<feature type="compositionally biased region" description="Polar residues" evidence="7">
    <location>
        <begin position="1057"/>
        <end position="1087"/>
    </location>
</feature>
<proteinExistence type="inferred from homology"/>
<dbReference type="PANTHER" id="PTHR17920:SF3">
    <property type="entry name" value="TRANSMEMBRANE AND COILED-COIL DOMAIN-CONTAINING PROTEIN 4"/>
    <property type="match status" value="1"/>
</dbReference>
<feature type="compositionally biased region" description="Basic and acidic residues" evidence="7">
    <location>
        <begin position="175"/>
        <end position="186"/>
    </location>
</feature>
<feature type="compositionally biased region" description="Polar residues" evidence="7">
    <location>
        <begin position="1162"/>
        <end position="1182"/>
    </location>
</feature>
<dbReference type="PANTHER" id="PTHR17920">
    <property type="entry name" value="TRANSMEMBRANE AND COILED-COIL DOMAIN-CONTAINING PROTEIN 4 TMCO4"/>
    <property type="match status" value="1"/>
</dbReference>
<feature type="transmembrane region" description="Helical" evidence="8">
    <location>
        <begin position="573"/>
        <end position="598"/>
    </location>
</feature>
<feature type="region of interest" description="Disordered" evidence="7">
    <location>
        <begin position="1108"/>
        <end position="1206"/>
    </location>
</feature>
<feature type="coiled-coil region" evidence="6">
    <location>
        <begin position="924"/>
        <end position="954"/>
    </location>
</feature>
<feature type="compositionally biased region" description="Acidic residues" evidence="7">
    <location>
        <begin position="416"/>
        <end position="425"/>
    </location>
</feature>
<evidence type="ECO:0000256" key="8">
    <source>
        <dbReference type="SAM" id="Phobius"/>
    </source>
</evidence>
<organism evidence="9 10">
    <name type="scientific">Plenodomus tracheiphilus IPT5</name>
    <dbReference type="NCBI Taxonomy" id="1408161"/>
    <lineage>
        <taxon>Eukaryota</taxon>
        <taxon>Fungi</taxon>
        <taxon>Dikarya</taxon>
        <taxon>Ascomycota</taxon>
        <taxon>Pezizomycotina</taxon>
        <taxon>Dothideomycetes</taxon>
        <taxon>Pleosporomycetidae</taxon>
        <taxon>Pleosporales</taxon>
        <taxon>Pleosporineae</taxon>
        <taxon>Leptosphaeriaceae</taxon>
        <taxon>Plenodomus</taxon>
    </lineage>
</organism>
<dbReference type="OrthoDB" id="277931at2759"/>
<protein>
    <submittedName>
        <fullName evidence="9">DUF726-domain-containing protein</fullName>
    </submittedName>
</protein>
<feature type="region of interest" description="Disordered" evidence="7">
    <location>
        <begin position="1"/>
        <end position="88"/>
    </location>
</feature>
<evidence type="ECO:0000256" key="5">
    <source>
        <dbReference type="ARBA" id="ARBA00023136"/>
    </source>
</evidence>
<feature type="region of interest" description="Disordered" evidence="7">
    <location>
        <begin position="412"/>
        <end position="485"/>
    </location>
</feature>
<reference evidence="9" key="1">
    <citation type="submission" date="2020-01" db="EMBL/GenBank/DDBJ databases">
        <authorList>
            <consortium name="DOE Joint Genome Institute"/>
            <person name="Haridas S."/>
            <person name="Albert R."/>
            <person name="Binder M."/>
            <person name="Bloem J."/>
            <person name="Labutti K."/>
            <person name="Salamov A."/>
            <person name="Andreopoulos B."/>
            <person name="Baker S.E."/>
            <person name="Barry K."/>
            <person name="Bills G."/>
            <person name="Bluhm B.H."/>
            <person name="Cannon C."/>
            <person name="Castanera R."/>
            <person name="Culley D.E."/>
            <person name="Daum C."/>
            <person name="Ezra D."/>
            <person name="Gonzalez J.B."/>
            <person name="Henrissat B."/>
            <person name="Kuo A."/>
            <person name="Liang C."/>
            <person name="Lipzen A."/>
            <person name="Lutzoni F."/>
            <person name="Magnuson J."/>
            <person name="Mondo S."/>
            <person name="Nolan M."/>
            <person name="Ohm R."/>
            <person name="Pangilinan J."/>
            <person name="Park H.-J."/>
            <person name="Ramirez L."/>
            <person name="Alfaro M."/>
            <person name="Sun H."/>
            <person name="Tritt A."/>
            <person name="Yoshinaga Y."/>
            <person name="Zwiers L.-H."/>
            <person name="Turgeon B.G."/>
            <person name="Goodwin S.B."/>
            <person name="Spatafora J.W."/>
            <person name="Crous P.W."/>
            <person name="Grigoriev I.V."/>
        </authorList>
    </citation>
    <scope>NUCLEOTIDE SEQUENCE</scope>
    <source>
        <strain evidence="9">IPT5</strain>
    </source>
</reference>
<keyword evidence="6" id="KW-0175">Coiled coil</keyword>
<dbReference type="SUPFAM" id="SSF53474">
    <property type="entry name" value="alpha/beta-Hydrolases"/>
    <property type="match status" value="1"/>
</dbReference>
<evidence type="ECO:0000256" key="3">
    <source>
        <dbReference type="ARBA" id="ARBA00022692"/>
    </source>
</evidence>
<feature type="compositionally biased region" description="Basic and acidic residues" evidence="7">
    <location>
        <begin position="126"/>
        <end position="167"/>
    </location>
</feature>
<evidence type="ECO:0000313" key="10">
    <source>
        <dbReference type="Proteomes" id="UP000799423"/>
    </source>
</evidence>
<dbReference type="Proteomes" id="UP000799423">
    <property type="component" value="Unassembled WGS sequence"/>
</dbReference>
<keyword evidence="10" id="KW-1185">Reference proteome</keyword>
<dbReference type="GO" id="GO:0016020">
    <property type="term" value="C:membrane"/>
    <property type="evidence" value="ECO:0007669"/>
    <property type="project" value="UniProtKB-SubCell"/>
</dbReference>
<dbReference type="EMBL" id="MU006305">
    <property type="protein sequence ID" value="KAF2850767.1"/>
    <property type="molecule type" value="Genomic_DNA"/>
</dbReference>
<feature type="transmembrane region" description="Helical" evidence="8">
    <location>
        <begin position="618"/>
        <end position="640"/>
    </location>
</feature>
<accession>A0A6A7B7M6</accession>
<feature type="region of interest" description="Disordered" evidence="7">
    <location>
        <begin position="1044"/>
        <end position="1088"/>
    </location>
</feature>
<keyword evidence="4 8" id="KW-1133">Transmembrane helix</keyword>
<dbReference type="InterPro" id="IPR029058">
    <property type="entry name" value="AB_hydrolase_fold"/>
</dbReference>
<dbReference type="AlphaFoldDB" id="A0A6A7B7M6"/>
<evidence type="ECO:0000256" key="1">
    <source>
        <dbReference type="ARBA" id="ARBA00004141"/>
    </source>
</evidence>
<feature type="region of interest" description="Disordered" evidence="7">
    <location>
        <begin position="100"/>
        <end position="196"/>
    </location>
</feature>
<feature type="compositionally biased region" description="Acidic residues" evidence="7">
    <location>
        <begin position="53"/>
        <end position="62"/>
    </location>
</feature>
<dbReference type="Pfam" id="PF05277">
    <property type="entry name" value="DUF726"/>
    <property type="match status" value="1"/>
</dbReference>